<evidence type="ECO:0000256" key="1">
    <source>
        <dbReference type="SAM" id="SignalP"/>
    </source>
</evidence>
<dbReference type="EMBL" id="WUMV01000003">
    <property type="protein sequence ID" value="MXN65006.1"/>
    <property type="molecule type" value="Genomic_DNA"/>
</dbReference>
<evidence type="ECO:0000313" key="4">
    <source>
        <dbReference type="Proteomes" id="UP000433101"/>
    </source>
</evidence>
<dbReference type="InterPro" id="IPR007029">
    <property type="entry name" value="YHS_dom"/>
</dbReference>
<dbReference type="RefSeq" id="WP_160775235.1">
    <property type="nucleotide sequence ID" value="NZ_WUMV01000003.1"/>
</dbReference>
<reference evidence="3 4" key="1">
    <citation type="submission" date="2019-12" db="EMBL/GenBank/DDBJ databases">
        <authorList>
            <person name="Li M."/>
        </authorList>
    </citation>
    <scope>NUCLEOTIDE SEQUENCE [LARGE SCALE GENOMIC DNA]</scope>
    <source>
        <strain evidence="3 4">GBMRC 2046</strain>
    </source>
</reference>
<keyword evidence="4" id="KW-1185">Reference proteome</keyword>
<feature type="domain" description="YHS" evidence="2">
    <location>
        <begin position="56"/>
        <end position="90"/>
    </location>
</feature>
<evidence type="ECO:0000313" key="3">
    <source>
        <dbReference type="EMBL" id="MXN65006.1"/>
    </source>
</evidence>
<evidence type="ECO:0000259" key="2">
    <source>
        <dbReference type="Pfam" id="PF04945"/>
    </source>
</evidence>
<accession>A0A7X3LTW1</accession>
<comment type="caution">
    <text evidence="3">The sequence shown here is derived from an EMBL/GenBank/DDBJ whole genome shotgun (WGS) entry which is preliminary data.</text>
</comment>
<feature type="chain" id="PRO_5031155856" evidence="1">
    <location>
        <begin position="25"/>
        <end position="159"/>
    </location>
</feature>
<name>A0A7X3LTW1_9HYPH</name>
<sequence>MKNFIRTGLITAAAVAAFTVNAWAAGFDVNATSTGLALRGVDPVSYFKAGEPQDGRTDITSVYNGAVYRFASKDNKATFDADPAKYAPQYGGYCAYGLSLGLKFDGDPRLWKIVDGKLYLNLNEQVVKLWNEDIPGKITDANNHWVNVEDADPAELLKK</sequence>
<dbReference type="NCBIfam" id="NF041384">
    <property type="entry name" value="YHS_seleno_dom"/>
    <property type="match status" value="1"/>
</dbReference>
<proteinExistence type="predicted"/>
<dbReference type="Proteomes" id="UP000433101">
    <property type="component" value="Unassembled WGS sequence"/>
</dbReference>
<organism evidence="3 4">
    <name type="scientific">Stappia sediminis</name>
    <dbReference type="NCBI Taxonomy" id="2692190"/>
    <lineage>
        <taxon>Bacteria</taxon>
        <taxon>Pseudomonadati</taxon>
        <taxon>Pseudomonadota</taxon>
        <taxon>Alphaproteobacteria</taxon>
        <taxon>Hyphomicrobiales</taxon>
        <taxon>Stappiaceae</taxon>
        <taxon>Stappia</taxon>
    </lineage>
</organism>
<feature type="signal peptide" evidence="1">
    <location>
        <begin position="1"/>
        <end position="24"/>
    </location>
</feature>
<keyword evidence="1" id="KW-0732">Signal</keyword>
<protein>
    <submittedName>
        <fullName evidence="3">YHS domain-containing protein</fullName>
    </submittedName>
</protein>
<gene>
    <name evidence="3" type="ORF">GR183_08810</name>
</gene>
<dbReference type="AlphaFoldDB" id="A0A7X3LTW1"/>
<dbReference type="Pfam" id="PF04945">
    <property type="entry name" value="YHS"/>
    <property type="match status" value="1"/>
</dbReference>